<organism evidence="1 2">
    <name type="scientific">Pseudomonas brassicacearum</name>
    <dbReference type="NCBI Taxonomy" id="930166"/>
    <lineage>
        <taxon>Bacteria</taxon>
        <taxon>Pseudomonadati</taxon>
        <taxon>Pseudomonadota</taxon>
        <taxon>Gammaproteobacteria</taxon>
        <taxon>Pseudomonadales</taxon>
        <taxon>Pseudomonadaceae</taxon>
        <taxon>Pseudomonas</taxon>
    </lineage>
</organism>
<sequence>MVDVFQKVSAQEVAHLGFWLRSWGKLKRIEREGAMICCSYDVSPLIRTPLRVPLTREFPICVDCTGQ</sequence>
<comment type="caution">
    <text evidence="1">The sequence shown here is derived from an EMBL/GenBank/DDBJ whole genome shotgun (WGS) entry which is preliminary data.</text>
</comment>
<accession>A0A423HBT2</accession>
<dbReference type="Proteomes" id="UP000286071">
    <property type="component" value="Unassembled WGS sequence"/>
</dbReference>
<dbReference type="EMBL" id="MOBJ01000003">
    <property type="protein sequence ID" value="RON10695.1"/>
    <property type="molecule type" value="Genomic_DNA"/>
</dbReference>
<proteinExistence type="predicted"/>
<reference evidence="1 2" key="1">
    <citation type="submission" date="2016-10" db="EMBL/GenBank/DDBJ databases">
        <title>Comparative genome analysis of multiple Pseudomonas spp. focuses on biocontrol and plant growth promoting traits.</title>
        <authorList>
            <person name="Tao X.-Y."/>
            <person name="Taylor C.G."/>
        </authorList>
    </citation>
    <scope>NUCLEOTIDE SEQUENCE [LARGE SCALE GENOMIC DNA]</scope>
    <source>
        <strain evidence="1 2">48H11</strain>
    </source>
</reference>
<protein>
    <submittedName>
        <fullName evidence="1">Uncharacterized protein</fullName>
    </submittedName>
</protein>
<evidence type="ECO:0000313" key="1">
    <source>
        <dbReference type="EMBL" id="RON10695.1"/>
    </source>
</evidence>
<dbReference type="AlphaFoldDB" id="A0A423HBT2"/>
<gene>
    <name evidence="1" type="ORF">BK659_04055</name>
</gene>
<name>A0A423HBT2_9PSED</name>
<evidence type="ECO:0000313" key="2">
    <source>
        <dbReference type="Proteomes" id="UP000286071"/>
    </source>
</evidence>